<comment type="catalytic activity">
    <reaction evidence="9">
        <text>a dipeptide(out) + ATP + H2O = a dipeptide(in) + ADP + phosphate + H(+)</text>
        <dbReference type="Rhea" id="RHEA:23120"/>
        <dbReference type="ChEBI" id="CHEBI:15377"/>
        <dbReference type="ChEBI" id="CHEBI:15378"/>
        <dbReference type="ChEBI" id="CHEBI:30616"/>
        <dbReference type="ChEBI" id="CHEBI:43474"/>
        <dbReference type="ChEBI" id="CHEBI:90799"/>
        <dbReference type="ChEBI" id="CHEBI:456216"/>
        <dbReference type="EC" id="7.4.2.9"/>
    </reaction>
</comment>
<keyword evidence="5" id="KW-0547">Nucleotide-binding</keyword>
<dbReference type="InterPro" id="IPR003439">
    <property type="entry name" value="ABC_transporter-like_ATP-bd"/>
</dbReference>
<organism evidence="11 12">
    <name type="scientific">Photobacterium halotolerans</name>
    <dbReference type="NCBI Taxonomy" id="265726"/>
    <lineage>
        <taxon>Bacteria</taxon>
        <taxon>Pseudomonadati</taxon>
        <taxon>Pseudomonadota</taxon>
        <taxon>Gammaproteobacteria</taxon>
        <taxon>Vibrionales</taxon>
        <taxon>Vibrionaceae</taxon>
        <taxon>Photobacterium</taxon>
    </lineage>
</organism>
<comment type="subcellular location">
    <subcellularLocation>
        <location evidence="1">Cell inner membrane</location>
        <topology evidence="1">Peripheral membrane protein</topology>
    </subcellularLocation>
</comment>
<evidence type="ECO:0000259" key="10">
    <source>
        <dbReference type="PROSITE" id="PS50893"/>
    </source>
</evidence>
<dbReference type="NCBIfam" id="TIGR01727">
    <property type="entry name" value="oligo_HPY"/>
    <property type="match status" value="1"/>
</dbReference>
<evidence type="ECO:0000256" key="3">
    <source>
        <dbReference type="ARBA" id="ARBA00022448"/>
    </source>
</evidence>
<dbReference type="GO" id="GO:0055085">
    <property type="term" value="P:transmembrane transport"/>
    <property type="evidence" value="ECO:0007669"/>
    <property type="project" value="UniProtKB-ARBA"/>
</dbReference>
<dbReference type="InterPro" id="IPR003593">
    <property type="entry name" value="AAA+_ATPase"/>
</dbReference>
<dbReference type="GO" id="GO:0015833">
    <property type="term" value="P:peptide transport"/>
    <property type="evidence" value="ECO:0007669"/>
    <property type="project" value="InterPro"/>
</dbReference>
<dbReference type="EMBL" id="JWYV01000003">
    <property type="protein sequence ID" value="KKD00779.1"/>
    <property type="molecule type" value="Genomic_DNA"/>
</dbReference>
<keyword evidence="7" id="KW-0472">Membrane</keyword>
<dbReference type="InterPro" id="IPR050388">
    <property type="entry name" value="ABC_Ni/Peptide_Import"/>
</dbReference>
<dbReference type="PANTHER" id="PTHR43297">
    <property type="entry name" value="OLIGOPEPTIDE TRANSPORT ATP-BINDING PROTEIN APPD"/>
    <property type="match status" value="1"/>
</dbReference>
<dbReference type="PROSITE" id="PS00211">
    <property type="entry name" value="ABC_TRANSPORTER_1"/>
    <property type="match status" value="1"/>
</dbReference>
<keyword evidence="4" id="KW-1003">Cell membrane</keyword>
<dbReference type="GO" id="GO:0005524">
    <property type="term" value="F:ATP binding"/>
    <property type="evidence" value="ECO:0007669"/>
    <property type="project" value="UniProtKB-KW"/>
</dbReference>
<gene>
    <name evidence="11" type="ORF">KY46_06705</name>
</gene>
<evidence type="ECO:0000256" key="9">
    <source>
        <dbReference type="ARBA" id="ARBA00047356"/>
    </source>
</evidence>
<dbReference type="PATRIC" id="fig|265726.11.peg.3251"/>
<reference evidence="11 12" key="1">
    <citation type="submission" date="2014-12" db="EMBL/GenBank/DDBJ databases">
        <title>Mercury Reductase activity and rhizosphere competence traits in the genome of root associated Photobacterium halotolerans MELD1.</title>
        <authorList>
            <person name="Mathew D.C."/>
            <person name="Huang C.-C."/>
        </authorList>
    </citation>
    <scope>NUCLEOTIDE SEQUENCE [LARGE SCALE GENOMIC DNA]</scope>
    <source>
        <strain evidence="11 12">MELD1</strain>
    </source>
</reference>
<dbReference type="EC" id="7.4.2.9" evidence="8"/>
<feature type="domain" description="ABC transporter" evidence="10">
    <location>
        <begin position="7"/>
        <end position="256"/>
    </location>
</feature>
<evidence type="ECO:0000256" key="5">
    <source>
        <dbReference type="ARBA" id="ARBA00022741"/>
    </source>
</evidence>
<dbReference type="GO" id="GO:0005886">
    <property type="term" value="C:plasma membrane"/>
    <property type="evidence" value="ECO:0007669"/>
    <property type="project" value="UniProtKB-SubCell"/>
</dbReference>
<dbReference type="GO" id="GO:0016887">
    <property type="term" value="F:ATP hydrolysis activity"/>
    <property type="evidence" value="ECO:0007669"/>
    <property type="project" value="InterPro"/>
</dbReference>
<comment type="similarity">
    <text evidence="2">Belongs to the ABC transporter superfamily.</text>
</comment>
<keyword evidence="12" id="KW-1185">Reference proteome</keyword>
<dbReference type="SUPFAM" id="SSF52540">
    <property type="entry name" value="P-loop containing nucleoside triphosphate hydrolases"/>
    <property type="match status" value="1"/>
</dbReference>
<dbReference type="FunFam" id="3.40.50.300:FF:000016">
    <property type="entry name" value="Oligopeptide ABC transporter ATP-binding component"/>
    <property type="match status" value="1"/>
</dbReference>
<dbReference type="Gene3D" id="3.40.50.300">
    <property type="entry name" value="P-loop containing nucleotide triphosphate hydrolases"/>
    <property type="match status" value="1"/>
</dbReference>
<dbReference type="RefSeq" id="WP_046219851.1">
    <property type="nucleotide sequence ID" value="NZ_JWYV01000003.1"/>
</dbReference>
<protein>
    <recommendedName>
        <fullName evidence="8">ABC-type dipeptide transporter</fullName>
        <ecNumber evidence="8">7.4.2.9</ecNumber>
    </recommendedName>
</protein>
<accession>A0A0F5VF78</accession>
<proteinExistence type="inferred from homology"/>
<dbReference type="Pfam" id="PF08352">
    <property type="entry name" value="oligo_HPY"/>
    <property type="match status" value="1"/>
</dbReference>
<dbReference type="InterPro" id="IPR027417">
    <property type="entry name" value="P-loop_NTPase"/>
</dbReference>
<evidence type="ECO:0000256" key="1">
    <source>
        <dbReference type="ARBA" id="ARBA00004417"/>
    </source>
</evidence>
<dbReference type="CDD" id="cd03257">
    <property type="entry name" value="ABC_NikE_OppD_transporters"/>
    <property type="match status" value="1"/>
</dbReference>
<dbReference type="Proteomes" id="UP000033633">
    <property type="component" value="Unassembled WGS sequence"/>
</dbReference>
<evidence type="ECO:0000256" key="7">
    <source>
        <dbReference type="ARBA" id="ARBA00023136"/>
    </source>
</evidence>
<evidence type="ECO:0000313" key="11">
    <source>
        <dbReference type="EMBL" id="KKD00779.1"/>
    </source>
</evidence>
<comment type="caution">
    <text evidence="11">The sequence shown here is derived from an EMBL/GenBank/DDBJ whole genome shotgun (WGS) entry which is preliminary data.</text>
</comment>
<dbReference type="PROSITE" id="PS50893">
    <property type="entry name" value="ABC_TRANSPORTER_2"/>
    <property type="match status" value="1"/>
</dbReference>
<dbReference type="AlphaFoldDB" id="A0A0F5VF78"/>
<evidence type="ECO:0000256" key="6">
    <source>
        <dbReference type="ARBA" id="ARBA00022840"/>
    </source>
</evidence>
<evidence type="ECO:0000313" key="12">
    <source>
        <dbReference type="Proteomes" id="UP000033633"/>
    </source>
</evidence>
<name>A0A0F5VF78_9GAMM</name>
<dbReference type="InterPro" id="IPR013563">
    <property type="entry name" value="Oligopep_ABC_C"/>
</dbReference>
<dbReference type="STRING" id="265726.KY46_06705"/>
<dbReference type="SMART" id="SM00382">
    <property type="entry name" value="AAA"/>
    <property type="match status" value="1"/>
</dbReference>
<dbReference type="PANTHER" id="PTHR43297:SF2">
    <property type="entry name" value="DIPEPTIDE TRANSPORT ATP-BINDING PROTEIN DPPD"/>
    <property type="match status" value="1"/>
</dbReference>
<evidence type="ECO:0000256" key="2">
    <source>
        <dbReference type="ARBA" id="ARBA00005417"/>
    </source>
</evidence>
<evidence type="ECO:0000256" key="4">
    <source>
        <dbReference type="ARBA" id="ARBA00022475"/>
    </source>
</evidence>
<sequence length="333" mass="36047">MENHILLSVENLTVRFPGFHHTMHAINGCSFEVRKGELLGLVGESGCGKSLTSAACMGILPANAEVSGRIRLGEIDMVSAGEAELASLRGQKIAMIFQNPMTALNPFFTVGRQLTDVIRRHQPLDKKSAYSKASALLNKVHLPDPDIALKKYPHQFSGGQLQRIMIAMALSCEPEVLIADEPTTALDVTIQAQIIVLLRELASTEGLSVIFITHDLSVVASLCDRVAVMYAGQVVEIATTEQLFAQPLHPYTQGLLQSVPEIGHGNAPLFAIKGSVPDLRQPLSGCAFVSRCQHCVSQCYEQAVNMSTIGQRQVRCFQAEGVLASFNREVANG</sequence>
<evidence type="ECO:0000256" key="8">
    <source>
        <dbReference type="ARBA" id="ARBA00038852"/>
    </source>
</evidence>
<dbReference type="InterPro" id="IPR017871">
    <property type="entry name" value="ABC_transporter-like_CS"/>
</dbReference>
<keyword evidence="6" id="KW-0067">ATP-binding</keyword>
<keyword evidence="3" id="KW-0813">Transport</keyword>
<dbReference type="Pfam" id="PF00005">
    <property type="entry name" value="ABC_tran"/>
    <property type="match status" value="1"/>
</dbReference>